<dbReference type="InterPro" id="IPR036047">
    <property type="entry name" value="F-box-like_dom_sf"/>
</dbReference>
<name>A0A8H6ZAP8_9AGAR</name>
<evidence type="ECO:0000313" key="2">
    <source>
        <dbReference type="EMBL" id="KAF7374054.1"/>
    </source>
</evidence>
<organism evidence="2 3">
    <name type="scientific">Mycena sanguinolenta</name>
    <dbReference type="NCBI Taxonomy" id="230812"/>
    <lineage>
        <taxon>Eukaryota</taxon>
        <taxon>Fungi</taxon>
        <taxon>Dikarya</taxon>
        <taxon>Basidiomycota</taxon>
        <taxon>Agaricomycotina</taxon>
        <taxon>Agaricomycetes</taxon>
        <taxon>Agaricomycetidae</taxon>
        <taxon>Agaricales</taxon>
        <taxon>Marasmiineae</taxon>
        <taxon>Mycenaceae</taxon>
        <taxon>Mycena</taxon>
    </lineage>
</organism>
<dbReference type="Pfam" id="PF12937">
    <property type="entry name" value="F-box-like"/>
    <property type="match status" value="1"/>
</dbReference>
<evidence type="ECO:0000259" key="1">
    <source>
        <dbReference type="Pfam" id="PF12937"/>
    </source>
</evidence>
<feature type="domain" description="F-box" evidence="1">
    <location>
        <begin position="32"/>
        <end position="88"/>
    </location>
</feature>
<proteinExistence type="predicted"/>
<sequence length="352" mass="38812">MEVPESSSIDDLDAKACSLQLDDPLHQPPPFLSLPPEIVAEIFVNFFPIYPTFPSHSGKLSPLLLCQVCRHWRDIALSTPALWKNISIDVQDPDDHQDEKLERFKTRTARSGNCPLSLKLTGPTTSSVLTQFIETIVAHCSRWEHLEVLVPFDSLHLLKGDMPLLRDLTFGPIDLRHDVHSALSLFQHAPALHQITLTSCFLNATVLLPWAQLTHLDAHCLYEDECTDILCAAPLLVTCTLSVCCSDDDIVIGPAVPVHTILASVSLLAEDPDVRLWLVLDCLTLPALRLLQVAEPCISLGGLAAFVARSGCALDELTITDATLEEEAGREVLPSVGEISMDRKITLQSWDR</sequence>
<dbReference type="EMBL" id="JACAZH010000002">
    <property type="protein sequence ID" value="KAF7374054.1"/>
    <property type="molecule type" value="Genomic_DNA"/>
</dbReference>
<evidence type="ECO:0000313" key="3">
    <source>
        <dbReference type="Proteomes" id="UP000623467"/>
    </source>
</evidence>
<dbReference type="Gene3D" id="1.20.1280.50">
    <property type="match status" value="1"/>
</dbReference>
<comment type="caution">
    <text evidence="2">The sequence shown here is derived from an EMBL/GenBank/DDBJ whole genome shotgun (WGS) entry which is preliminary data.</text>
</comment>
<dbReference type="InterPro" id="IPR001810">
    <property type="entry name" value="F-box_dom"/>
</dbReference>
<dbReference type="AlphaFoldDB" id="A0A8H6ZAP8"/>
<dbReference type="SUPFAM" id="SSF81383">
    <property type="entry name" value="F-box domain"/>
    <property type="match status" value="1"/>
</dbReference>
<gene>
    <name evidence="2" type="ORF">MSAN_00286300</name>
</gene>
<reference evidence="2" key="1">
    <citation type="submission" date="2020-05" db="EMBL/GenBank/DDBJ databases">
        <title>Mycena genomes resolve the evolution of fungal bioluminescence.</title>
        <authorList>
            <person name="Tsai I.J."/>
        </authorList>
    </citation>
    <scope>NUCLEOTIDE SEQUENCE</scope>
    <source>
        <strain evidence="2">160909Yilan</strain>
    </source>
</reference>
<dbReference type="Proteomes" id="UP000623467">
    <property type="component" value="Unassembled WGS sequence"/>
</dbReference>
<protein>
    <submittedName>
        <fullName evidence="2">F-box domain-containing protein</fullName>
    </submittedName>
</protein>
<accession>A0A8H6ZAP8</accession>
<keyword evidence="3" id="KW-1185">Reference proteome</keyword>
<dbReference type="OrthoDB" id="3270987at2759"/>